<evidence type="ECO:0008006" key="4">
    <source>
        <dbReference type="Google" id="ProtNLM"/>
    </source>
</evidence>
<sequence>MAEPGDKGFLSRWSRRKREVSRQDADEDSSPDEAGEEPSAEAIDEEMEANRQAAEAIDIDSLEKGDDFSLFLKRGVPTALRTKALRRLWQSNPLLANLDGLNDYDTDFNDPAHNTYSSLWQAGRGFLSKSEQQRQRDSGGIGQASQDKPAETDGDEESKPSASAVEQPQAASSLGRPEAGPDEGAESQTAPPSAEGADGGGEEERPRQRVSIRRRLEG</sequence>
<name>A0ABY5MC70_9HYPH</name>
<feature type="region of interest" description="Disordered" evidence="1">
    <location>
        <begin position="127"/>
        <end position="218"/>
    </location>
</feature>
<feature type="compositionally biased region" description="Acidic residues" evidence="1">
    <location>
        <begin position="25"/>
        <end position="47"/>
    </location>
</feature>
<evidence type="ECO:0000256" key="1">
    <source>
        <dbReference type="SAM" id="MobiDB-lite"/>
    </source>
</evidence>
<dbReference type="EMBL" id="CP030941">
    <property type="protein sequence ID" value="UUP15698.1"/>
    <property type="molecule type" value="Genomic_DNA"/>
</dbReference>
<proteinExistence type="predicted"/>
<evidence type="ECO:0000313" key="2">
    <source>
        <dbReference type="EMBL" id="UUP15698.1"/>
    </source>
</evidence>
<dbReference type="InterPro" id="IPR021735">
    <property type="entry name" value="DUF3306"/>
</dbReference>
<feature type="compositionally biased region" description="Polar residues" evidence="1">
    <location>
        <begin position="160"/>
        <end position="172"/>
    </location>
</feature>
<protein>
    <recommendedName>
        <fullName evidence="4">DUF3306 domain-containing protein</fullName>
    </recommendedName>
</protein>
<organism evidence="2 3">
    <name type="scientific">Nitratireductor thuwali</name>
    <dbReference type="NCBI Taxonomy" id="2267699"/>
    <lineage>
        <taxon>Bacteria</taxon>
        <taxon>Pseudomonadati</taxon>
        <taxon>Pseudomonadota</taxon>
        <taxon>Alphaproteobacteria</taxon>
        <taxon>Hyphomicrobiales</taxon>
        <taxon>Phyllobacteriaceae</taxon>
        <taxon>Nitratireductor</taxon>
    </lineage>
</organism>
<reference evidence="2 3" key="1">
    <citation type="submission" date="2018-07" db="EMBL/GenBank/DDBJ databases">
        <title>Genome sequence of Nitratireductor thuwali#1536.</title>
        <authorList>
            <person name="Michoud G."/>
            <person name="Merlino G."/>
            <person name="Sefrji F.O."/>
            <person name="Daffonchio D."/>
        </authorList>
    </citation>
    <scope>NUCLEOTIDE SEQUENCE [LARGE SCALE GENOMIC DNA]</scope>
    <source>
        <strain evidence="3">Nit1536</strain>
    </source>
</reference>
<evidence type="ECO:0000313" key="3">
    <source>
        <dbReference type="Proteomes" id="UP001342418"/>
    </source>
</evidence>
<accession>A0ABY5MC70</accession>
<gene>
    <name evidence="2" type="ORF">NTH_00136</name>
</gene>
<keyword evidence="3" id="KW-1185">Reference proteome</keyword>
<dbReference type="Proteomes" id="UP001342418">
    <property type="component" value="Chromosome"/>
</dbReference>
<feature type="region of interest" description="Disordered" evidence="1">
    <location>
        <begin position="1"/>
        <end position="51"/>
    </location>
</feature>
<dbReference type="Pfam" id="PF11748">
    <property type="entry name" value="DUF3306"/>
    <property type="match status" value="1"/>
</dbReference>
<feature type="compositionally biased region" description="Basic residues" evidence="1">
    <location>
        <begin position="208"/>
        <end position="218"/>
    </location>
</feature>